<evidence type="ECO:0000313" key="6">
    <source>
        <dbReference type="RefSeq" id="XP_065676878.1"/>
    </source>
</evidence>
<keyword evidence="1" id="KW-0677">Repeat</keyword>
<dbReference type="Pfam" id="PF00035">
    <property type="entry name" value="dsrm"/>
    <property type="match status" value="3"/>
</dbReference>
<accession>A0ABM4DQL3</accession>
<dbReference type="Gene3D" id="3.30.160.20">
    <property type="match status" value="3"/>
</dbReference>
<evidence type="ECO:0000313" key="5">
    <source>
        <dbReference type="Proteomes" id="UP001652625"/>
    </source>
</evidence>
<dbReference type="PANTHER" id="PTHR46031">
    <property type="match status" value="1"/>
</dbReference>
<proteinExistence type="predicted"/>
<keyword evidence="2 3" id="KW-0694">RNA-binding</keyword>
<dbReference type="InterPro" id="IPR014720">
    <property type="entry name" value="dsRBD_dom"/>
</dbReference>
<dbReference type="SMART" id="SM00358">
    <property type="entry name" value="DSRM"/>
    <property type="match status" value="3"/>
</dbReference>
<dbReference type="PROSITE" id="PS50137">
    <property type="entry name" value="DS_RBD"/>
    <property type="match status" value="2"/>
</dbReference>
<evidence type="ECO:0000259" key="4">
    <source>
        <dbReference type="PROSITE" id="PS50137"/>
    </source>
</evidence>
<keyword evidence="5" id="KW-1185">Reference proteome</keyword>
<evidence type="ECO:0000256" key="3">
    <source>
        <dbReference type="PROSITE-ProRule" id="PRU00266"/>
    </source>
</evidence>
<dbReference type="GeneID" id="100206939"/>
<name>A0ABM4DQL3_HYDVU</name>
<feature type="domain" description="DRBM" evidence="4">
    <location>
        <begin position="226"/>
        <end position="291"/>
    </location>
</feature>
<dbReference type="RefSeq" id="XP_065676878.1">
    <property type="nucleotide sequence ID" value="XM_065820806.1"/>
</dbReference>
<gene>
    <name evidence="6" type="primary">LOC100206939</name>
</gene>
<organism evidence="5 6">
    <name type="scientific">Hydra vulgaris</name>
    <name type="common">Hydra</name>
    <name type="synonym">Hydra attenuata</name>
    <dbReference type="NCBI Taxonomy" id="6087"/>
    <lineage>
        <taxon>Eukaryota</taxon>
        <taxon>Metazoa</taxon>
        <taxon>Cnidaria</taxon>
        <taxon>Hydrozoa</taxon>
        <taxon>Hydroidolina</taxon>
        <taxon>Anthoathecata</taxon>
        <taxon>Aplanulata</taxon>
        <taxon>Hydridae</taxon>
        <taxon>Hydra</taxon>
    </lineage>
</organism>
<sequence length="419" mass="46784">MEYDWKKAIYDILQNAGSVGLLFDDIKNILGIHDSNLVQGLLTELHSQYLIEFTSNQHYRLITGIYHNYPAPMNNINYSDNVAPMVNQPNSYNVNYGESIQQQMINQPKSAVPVIYLPGTNKFCSYKNSLQEYCQKSRLPTPSYKVVLSGPGMHIGNVTFNNTLVHGTVAYRIIKEAENNAAFEALKQLGYLHENSIYIPIAGVKRPNDTQDPWYSKKPKTGLCSSFKSKLNELAQKRHLGTPTYQTIYSAGGYLSTVVFNGREFKGMSPCMKKKDAEQNAAYVAYNVLSNDLSSLPPVKAPAVKKPPPVKNSQPMISFISQNQDQKLNNTEKKKPMVNQQNHSTNASLSLSSKNRLQEYCQRLKKALPQYKTASNNDKTMVSTVIVEGVHYQGEPKVFKKEAELSAASIALKALGLAA</sequence>
<dbReference type="Proteomes" id="UP001652625">
    <property type="component" value="Chromosome 15"/>
</dbReference>
<feature type="domain" description="DRBM" evidence="4">
    <location>
        <begin position="352"/>
        <end position="417"/>
    </location>
</feature>
<dbReference type="SUPFAM" id="SSF54768">
    <property type="entry name" value="dsRNA-binding domain-like"/>
    <property type="match status" value="3"/>
</dbReference>
<evidence type="ECO:0000256" key="2">
    <source>
        <dbReference type="ARBA" id="ARBA00022884"/>
    </source>
</evidence>
<reference evidence="6" key="1">
    <citation type="submission" date="2025-08" db="UniProtKB">
        <authorList>
            <consortium name="RefSeq"/>
        </authorList>
    </citation>
    <scope>IDENTIFICATION</scope>
</reference>
<evidence type="ECO:0000256" key="1">
    <source>
        <dbReference type="ARBA" id="ARBA00022737"/>
    </source>
</evidence>
<protein>
    <submittedName>
        <fullName evidence="6">Uncharacterized protein LOC100206939 isoform X3</fullName>
    </submittedName>
</protein>